<dbReference type="GO" id="GO:0016757">
    <property type="term" value="F:glycosyltransferase activity"/>
    <property type="evidence" value="ECO:0007669"/>
    <property type="project" value="InterPro"/>
</dbReference>
<organism evidence="2 3">
    <name type="scientific">Persicitalea jodogahamensis</name>
    <dbReference type="NCBI Taxonomy" id="402147"/>
    <lineage>
        <taxon>Bacteria</taxon>
        <taxon>Pseudomonadati</taxon>
        <taxon>Bacteroidota</taxon>
        <taxon>Cytophagia</taxon>
        <taxon>Cytophagales</taxon>
        <taxon>Spirosomataceae</taxon>
        <taxon>Persicitalea</taxon>
    </lineage>
</organism>
<reference evidence="2 3" key="1">
    <citation type="journal article" date="2014" name="Int. J. Syst. Evol. Microbiol.">
        <title>Complete genome sequence of Corynebacterium casei LMG S-19264T (=DSM 44701T), isolated from a smear-ripened cheese.</title>
        <authorList>
            <consortium name="US DOE Joint Genome Institute (JGI-PGF)"/>
            <person name="Walter F."/>
            <person name="Albersmeier A."/>
            <person name="Kalinowski J."/>
            <person name="Ruckert C."/>
        </authorList>
    </citation>
    <scope>NUCLEOTIDE SEQUENCE [LARGE SCALE GENOMIC DNA]</scope>
    <source>
        <strain evidence="2 3">KCTC 12866</strain>
    </source>
</reference>
<evidence type="ECO:0000259" key="1">
    <source>
        <dbReference type="Pfam" id="PF00534"/>
    </source>
</evidence>
<comment type="caution">
    <text evidence="2">The sequence shown here is derived from an EMBL/GenBank/DDBJ whole genome shotgun (WGS) entry which is preliminary data.</text>
</comment>
<dbReference type="SUPFAM" id="SSF53756">
    <property type="entry name" value="UDP-Glycosyltransferase/glycogen phosphorylase"/>
    <property type="match status" value="1"/>
</dbReference>
<name>A0A8J3D317_9BACT</name>
<dbReference type="PANTHER" id="PTHR45947">
    <property type="entry name" value="SULFOQUINOVOSYL TRANSFERASE SQD2"/>
    <property type="match status" value="1"/>
</dbReference>
<proteinExistence type="predicted"/>
<gene>
    <name evidence="2" type="ORF">GCM10007390_15950</name>
</gene>
<dbReference type="InterPro" id="IPR050194">
    <property type="entry name" value="Glycosyltransferase_grp1"/>
</dbReference>
<protein>
    <recommendedName>
        <fullName evidence="1">Glycosyl transferase family 1 domain-containing protein</fullName>
    </recommendedName>
</protein>
<dbReference type="Proteomes" id="UP000598271">
    <property type="component" value="Unassembled WGS sequence"/>
</dbReference>
<keyword evidence="3" id="KW-1185">Reference proteome</keyword>
<dbReference type="RefSeq" id="WP_189563779.1">
    <property type="nucleotide sequence ID" value="NZ_BMXF01000001.1"/>
</dbReference>
<dbReference type="EMBL" id="BMXF01000001">
    <property type="protein sequence ID" value="GHB62924.1"/>
    <property type="molecule type" value="Genomic_DNA"/>
</dbReference>
<dbReference type="Gene3D" id="3.40.50.2000">
    <property type="entry name" value="Glycogen Phosphorylase B"/>
    <property type="match status" value="2"/>
</dbReference>
<accession>A0A8J3D317</accession>
<dbReference type="AlphaFoldDB" id="A0A8J3D317"/>
<dbReference type="PANTHER" id="PTHR45947:SF3">
    <property type="entry name" value="SULFOQUINOVOSYL TRANSFERASE SQD2"/>
    <property type="match status" value="1"/>
</dbReference>
<dbReference type="CDD" id="cd03801">
    <property type="entry name" value="GT4_PimA-like"/>
    <property type="match status" value="1"/>
</dbReference>
<dbReference type="InterPro" id="IPR001296">
    <property type="entry name" value="Glyco_trans_1"/>
</dbReference>
<sequence>MKVTQISIGRFHHFHLARQLERFDLLQTIYTGYPKFKLKNEFGIPNSRIKTFPWIHAPYMKRGAIYLNRFSWLNKEWEWIDKQSLDKFVSRNISHPTILIALSGSGLSSGLKNQILGGKYICDRGSSHIRFQNEILEEEYRIWGYKFKGIDPRVIEKEEKEYDASNQITVPSEFVKQSFISMGVPATKLNKIPYGANLERFKKLLKTPSDKFRILWVGNVSIRKGFLYALEAFQNFKHPLKEFIVIGNLENEVRYLIKNRNLTHVKFLGTVPNSKLSEFYSTAHVFVLSSIEEGLAMVIGEALACGCPVIASTNTGAHDLVNDEVEGFIVPIRSADAILEKFEILAADKMIYESMSNAAILRVEKLGGWNTYGNCFKNLISKL</sequence>
<feature type="domain" description="Glycosyl transferase family 1" evidence="1">
    <location>
        <begin position="202"/>
        <end position="359"/>
    </location>
</feature>
<evidence type="ECO:0000313" key="3">
    <source>
        <dbReference type="Proteomes" id="UP000598271"/>
    </source>
</evidence>
<evidence type="ECO:0000313" key="2">
    <source>
        <dbReference type="EMBL" id="GHB62924.1"/>
    </source>
</evidence>
<dbReference type="Pfam" id="PF00534">
    <property type="entry name" value="Glycos_transf_1"/>
    <property type="match status" value="1"/>
</dbReference>